<comment type="caution">
    <text evidence="2">The sequence shown here is derived from an EMBL/GenBank/DDBJ whole genome shotgun (WGS) entry which is preliminary data.</text>
</comment>
<name>A0A847D2B5_9LACT</name>
<reference evidence="2 3" key="1">
    <citation type="journal article" date="2020" name="Biotechnol. Biofuels">
        <title>New insights from the biogas microbiome by comprehensive genome-resolved metagenomics of nearly 1600 species originating from multiple anaerobic digesters.</title>
        <authorList>
            <person name="Campanaro S."/>
            <person name="Treu L."/>
            <person name="Rodriguez-R L.M."/>
            <person name="Kovalovszki A."/>
            <person name="Ziels R.M."/>
            <person name="Maus I."/>
            <person name="Zhu X."/>
            <person name="Kougias P.G."/>
            <person name="Basile A."/>
            <person name="Luo G."/>
            <person name="Schluter A."/>
            <person name="Konstantinidis K.T."/>
            <person name="Angelidaki I."/>
        </authorList>
    </citation>
    <scope>NUCLEOTIDE SEQUENCE [LARGE SCALE GENOMIC DNA]</scope>
    <source>
        <strain evidence="2">AS07pgkLD_105</strain>
    </source>
</reference>
<dbReference type="Pfam" id="PF20316">
    <property type="entry name" value="DUF6612"/>
    <property type="match status" value="1"/>
</dbReference>
<dbReference type="RefSeq" id="WP_276645039.1">
    <property type="nucleotide sequence ID" value="NZ_JAAZCD010000099.1"/>
</dbReference>
<protein>
    <recommendedName>
        <fullName evidence="4">Lipoprotein</fullName>
    </recommendedName>
</protein>
<dbReference type="AlphaFoldDB" id="A0A847D2B5"/>
<evidence type="ECO:0008006" key="4">
    <source>
        <dbReference type="Google" id="ProtNLM"/>
    </source>
</evidence>
<dbReference type="InterPro" id="IPR046720">
    <property type="entry name" value="DUF6612"/>
</dbReference>
<proteinExistence type="predicted"/>
<sequence length="254" mass="28500">MKKIILSALLILPLFLLSACGSALPGEEVLQNLINRSADLESYHQFVTFRTTTTKEDLNGATTMNEQYTTADATLFPEEKTGYGKRIDKNSAYPATKSEFYVTPEVGYVRTDDADWTAYATPDVPLASLQVYPLEAFIELSQIIETYGTLERKGDEYVLHFSGSDDALNKEINYLFQTFPAERTDYDIEIRLDAETFYLSDFSYRSIVTQADQKAVSTTELTGEFDLYDQAKKLKSTPVFDSASSVPETSDSSF</sequence>
<accession>A0A847D2B5</accession>
<gene>
    <name evidence="2" type="ORF">GX662_04230</name>
</gene>
<evidence type="ECO:0000313" key="2">
    <source>
        <dbReference type="EMBL" id="NLD31451.1"/>
    </source>
</evidence>
<dbReference type="PROSITE" id="PS51257">
    <property type="entry name" value="PROKAR_LIPOPROTEIN"/>
    <property type="match status" value="1"/>
</dbReference>
<feature type="signal peptide" evidence="1">
    <location>
        <begin position="1"/>
        <end position="25"/>
    </location>
</feature>
<keyword evidence="1" id="KW-0732">Signal</keyword>
<organism evidence="2 3">
    <name type="scientific">Trichococcus flocculiformis</name>
    <dbReference type="NCBI Taxonomy" id="82803"/>
    <lineage>
        <taxon>Bacteria</taxon>
        <taxon>Bacillati</taxon>
        <taxon>Bacillota</taxon>
        <taxon>Bacilli</taxon>
        <taxon>Lactobacillales</taxon>
        <taxon>Carnobacteriaceae</taxon>
        <taxon>Trichococcus</taxon>
    </lineage>
</organism>
<evidence type="ECO:0000313" key="3">
    <source>
        <dbReference type="Proteomes" id="UP000589373"/>
    </source>
</evidence>
<dbReference type="Proteomes" id="UP000589373">
    <property type="component" value="Unassembled WGS sequence"/>
</dbReference>
<dbReference type="EMBL" id="JAAZCD010000099">
    <property type="protein sequence ID" value="NLD31451.1"/>
    <property type="molecule type" value="Genomic_DNA"/>
</dbReference>
<feature type="chain" id="PRO_5039248304" description="Lipoprotein" evidence="1">
    <location>
        <begin position="26"/>
        <end position="254"/>
    </location>
</feature>
<evidence type="ECO:0000256" key="1">
    <source>
        <dbReference type="SAM" id="SignalP"/>
    </source>
</evidence>